<feature type="compositionally biased region" description="Low complexity" evidence="1">
    <location>
        <begin position="137"/>
        <end position="146"/>
    </location>
</feature>
<feature type="region of interest" description="Disordered" evidence="1">
    <location>
        <begin position="126"/>
        <end position="162"/>
    </location>
</feature>
<feature type="transmembrane region" description="Helical" evidence="2">
    <location>
        <begin position="309"/>
        <end position="329"/>
    </location>
</feature>
<feature type="transmembrane region" description="Helical" evidence="2">
    <location>
        <begin position="54"/>
        <end position="71"/>
    </location>
</feature>
<feature type="region of interest" description="Disordered" evidence="1">
    <location>
        <begin position="1"/>
        <end position="33"/>
    </location>
</feature>
<dbReference type="Proteomes" id="UP000016930">
    <property type="component" value="Unassembled WGS sequence"/>
</dbReference>
<evidence type="ECO:0000313" key="3">
    <source>
        <dbReference type="EMBL" id="EMD33165.1"/>
    </source>
</evidence>
<feature type="transmembrane region" description="Helical" evidence="2">
    <location>
        <begin position="282"/>
        <end position="303"/>
    </location>
</feature>
<sequence length="330" mass="34299">MASNTQTIPKFSARSGAAHARDAGNGAGTGSEDSATRQAMLDVVSVWMNRLQTISAITSFFASIDSLLFSITSTPTTRTIEQLTSACITGALIFHVFSSIVAFVGSFILVRFELLDADAHESSILDTSGANTPAAPPARASSTDTPGPEKLSIPQPTINTSFLGPGPVNWGARIAPSCGCGHHNCPHTGHHAGTTPLGLIAIHHVRPLRDIIPIPGLRRSRPAINLIQTTHIPTSHTGRGDAEHTAAQNRKGFTHIPLSLDPVLLSRLLEPPITLLARAHTIAVALSAAGFLFAVVGVAAYAWAALPRAVSIVGTVCLGIGVAGLVGVLI</sequence>
<evidence type="ECO:0008006" key="5">
    <source>
        <dbReference type="Google" id="ProtNLM"/>
    </source>
</evidence>
<keyword evidence="2" id="KW-0812">Transmembrane</keyword>
<name>M2QLX6_CERS8</name>
<protein>
    <recommendedName>
        <fullName evidence="5">Transmembrane protein</fullName>
    </recommendedName>
</protein>
<dbReference type="HOGENOM" id="CLU_065000_0_0_1"/>
<organism evidence="3 4">
    <name type="scientific">Ceriporiopsis subvermispora (strain B)</name>
    <name type="common">White-rot fungus</name>
    <name type="synonym">Gelatoporia subvermispora</name>
    <dbReference type="NCBI Taxonomy" id="914234"/>
    <lineage>
        <taxon>Eukaryota</taxon>
        <taxon>Fungi</taxon>
        <taxon>Dikarya</taxon>
        <taxon>Basidiomycota</taxon>
        <taxon>Agaricomycotina</taxon>
        <taxon>Agaricomycetes</taxon>
        <taxon>Polyporales</taxon>
        <taxon>Gelatoporiaceae</taxon>
        <taxon>Gelatoporia</taxon>
    </lineage>
</organism>
<keyword evidence="2" id="KW-1133">Transmembrane helix</keyword>
<evidence type="ECO:0000256" key="1">
    <source>
        <dbReference type="SAM" id="MobiDB-lite"/>
    </source>
</evidence>
<keyword evidence="4" id="KW-1185">Reference proteome</keyword>
<gene>
    <name evidence="3" type="ORF">CERSUDRAFT_118228</name>
</gene>
<proteinExistence type="predicted"/>
<dbReference type="EMBL" id="KB445807">
    <property type="protein sequence ID" value="EMD33165.1"/>
    <property type="molecule type" value="Genomic_DNA"/>
</dbReference>
<evidence type="ECO:0000313" key="4">
    <source>
        <dbReference type="Proteomes" id="UP000016930"/>
    </source>
</evidence>
<evidence type="ECO:0000256" key="2">
    <source>
        <dbReference type="SAM" id="Phobius"/>
    </source>
</evidence>
<keyword evidence="2" id="KW-0472">Membrane</keyword>
<feature type="transmembrane region" description="Helical" evidence="2">
    <location>
        <begin position="83"/>
        <end position="110"/>
    </location>
</feature>
<dbReference type="AlphaFoldDB" id="M2QLX6"/>
<reference evidence="3 4" key="1">
    <citation type="journal article" date="2012" name="Proc. Natl. Acad. Sci. U.S.A.">
        <title>Comparative genomics of Ceriporiopsis subvermispora and Phanerochaete chrysosporium provide insight into selective ligninolysis.</title>
        <authorList>
            <person name="Fernandez-Fueyo E."/>
            <person name="Ruiz-Duenas F.J."/>
            <person name="Ferreira P."/>
            <person name="Floudas D."/>
            <person name="Hibbett D.S."/>
            <person name="Canessa P."/>
            <person name="Larrondo L.F."/>
            <person name="James T.Y."/>
            <person name="Seelenfreund D."/>
            <person name="Lobos S."/>
            <person name="Polanco R."/>
            <person name="Tello M."/>
            <person name="Honda Y."/>
            <person name="Watanabe T."/>
            <person name="Watanabe T."/>
            <person name="Ryu J.S."/>
            <person name="Kubicek C.P."/>
            <person name="Schmoll M."/>
            <person name="Gaskell J."/>
            <person name="Hammel K.E."/>
            <person name="St John F.J."/>
            <person name="Vanden Wymelenberg A."/>
            <person name="Sabat G."/>
            <person name="Splinter BonDurant S."/>
            <person name="Syed K."/>
            <person name="Yadav J.S."/>
            <person name="Doddapaneni H."/>
            <person name="Subramanian V."/>
            <person name="Lavin J.L."/>
            <person name="Oguiza J.A."/>
            <person name="Perez G."/>
            <person name="Pisabarro A.G."/>
            <person name="Ramirez L."/>
            <person name="Santoyo F."/>
            <person name="Master E."/>
            <person name="Coutinho P.M."/>
            <person name="Henrissat B."/>
            <person name="Lombard V."/>
            <person name="Magnuson J.K."/>
            <person name="Kuees U."/>
            <person name="Hori C."/>
            <person name="Igarashi K."/>
            <person name="Samejima M."/>
            <person name="Held B.W."/>
            <person name="Barry K.W."/>
            <person name="LaButti K.M."/>
            <person name="Lapidus A."/>
            <person name="Lindquist E.A."/>
            <person name="Lucas S.M."/>
            <person name="Riley R."/>
            <person name="Salamov A.A."/>
            <person name="Hoffmeister D."/>
            <person name="Schwenk D."/>
            <person name="Hadar Y."/>
            <person name="Yarden O."/>
            <person name="de Vries R.P."/>
            <person name="Wiebenga A."/>
            <person name="Stenlid J."/>
            <person name="Eastwood D."/>
            <person name="Grigoriev I.V."/>
            <person name="Berka R.M."/>
            <person name="Blanchette R.A."/>
            <person name="Kersten P."/>
            <person name="Martinez A.T."/>
            <person name="Vicuna R."/>
            <person name="Cullen D."/>
        </authorList>
    </citation>
    <scope>NUCLEOTIDE SEQUENCE [LARGE SCALE GENOMIC DNA]</scope>
    <source>
        <strain evidence="3 4">B</strain>
    </source>
</reference>
<dbReference type="OrthoDB" id="2653987at2759"/>
<accession>M2QLX6</accession>